<dbReference type="PANTHER" id="PTHR13068:SF194">
    <property type="entry name" value="TRANSCRIPTION TERMINATION FACTOR 3, MITOCHONDRIAL"/>
    <property type="match status" value="1"/>
</dbReference>
<comment type="similarity">
    <text evidence="2">Belongs to the mTERF family.</text>
</comment>
<dbReference type="Gene3D" id="1.25.70.10">
    <property type="entry name" value="Transcription termination factor 3, mitochondrial"/>
    <property type="match status" value="1"/>
</dbReference>
<evidence type="ECO:0000313" key="13">
    <source>
        <dbReference type="RefSeq" id="XP_029324052.1"/>
    </source>
</evidence>
<sequence>MALLAQQLSRRFNSVKLNSFIKAKQVTKHSARPGKAVLPSFSAQALLSSDTCFLQRGIKTYRTLFWNSFHSASTSRKKSSAESTLLPSVTEQQEKILSPESELPLEELDDLPPLSPLQSVSEEEAIQIAAYSPLPISSFTLADYVDHSKTLQKLVQLGVDLSKIEKHPDAANLLLRLDFEKHIKEILLFLKDLGLEDNQLGPFLTKNYAIFSEDLENLKTRVAYLQSKNFSKTDIARMVKNAPFLLSFSVERLDNRLGFFQKELELNVKKTRDLVVRLPRLLTGSLEPVKENMKVYHLELGFKHNEIQHMVIKIPKMLTANKRKLTETFDYVHNVMNIPHHIIVKFPQLSHCIDFGHWERGLEVFALWSASWFLKYSQEKGFGPPLQQPQIPKLQPSFQCGGLLLLSLHLYNSRFQACSQLMIPCQMSVLSLVLRDFNIKRHKRDQPHF</sequence>
<evidence type="ECO:0000256" key="2">
    <source>
        <dbReference type="ARBA" id="ARBA00007692"/>
    </source>
</evidence>
<dbReference type="GeneID" id="110307591"/>
<comment type="subcellular location">
    <subcellularLocation>
        <location evidence="1">Mitochondrion</location>
    </subcellularLocation>
</comment>
<evidence type="ECO:0000256" key="4">
    <source>
        <dbReference type="ARBA" id="ARBA00022946"/>
    </source>
</evidence>
<accession>A0A6P7PUZ2</accession>
<name>A0A6P7PUZ2_MUSCR</name>
<dbReference type="Proteomes" id="UP000515126">
    <property type="component" value="Chromosome 13"/>
</dbReference>
<evidence type="ECO:0000256" key="10">
    <source>
        <dbReference type="ARBA" id="ARBA00077580"/>
    </source>
</evidence>
<evidence type="ECO:0000256" key="6">
    <source>
        <dbReference type="ARBA" id="ARBA00023128"/>
    </source>
</evidence>
<keyword evidence="4" id="KW-0809">Transit peptide</keyword>
<protein>
    <recommendedName>
        <fullName evidence="9">Transcription termination factor 3, mitochondrial</fullName>
    </recommendedName>
    <alternativeName>
        <fullName evidence="10">Mitochondrial transcription termination factor 3</fullName>
    </alternativeName>
    <alternativeName>
        <fullName evidence="11">mTERF domain-containing protein 1, mitochondrial</fullName>
    </alternativeName>
</protein>
<dbReference type="InterPro" id="IPR003690">
    <property type="entry name" value="MTERF"/>
</dbReference>
<dbReference type="FunFam" id="1.25.70.10:FF:000002">
    <property type="entry name" value="transcription termination factor 3, mitochondrial"/>
    <property type="match status" value="1"/>
</dbReference>
<dbReference type="PANTHER" id="PTHR13068">
    <property type="entry name" value="CGI-12 PROTEIN-RELATED"/>
    <property type="match status" value="1"/>
</dbReference>
<keyword evidence="7" id="KW-0804">Transcription</keyword>
<dbReference type="GO" id="GO:0006355">
    <property type="term" value="P:regulation of DNA-templated transcription"/>
    <property type="evidence" value="ECO:0007669"/>
    <property type="project" value="UniProtKB-ARBA"/>
</dbReference>
<organism evidence="12 13">
    <name type="scientific">Mus caroli</name>
    <name type="common">Ryukyu mouse</name>
    <name type="synonym">Ricefield mouse</name>
    <dbReference type="NCBI Taxonomy" id="10089"/>
    <lineage>
        <taxon>Eukaryota</taxon>
        <taxon>Metazoa</taxon>
        <taxon>Chordata</taxon>
        <taxon>Craniata</taxon>
        <taxon>Vertebrata</taxon>
        <taxon>Euteleostomi</taxon>
        <taxon>Mammalia</taxon>
        <taxon>Eutheria</taxon>
        <taxon>Euarchontoglires</taxon>
        <taxon>Glires</taxon>
        <taxon>Rodentia</taxon>
        <taxon>Myomorpha</taxon>
        <taxon>Muroidea</taxon>
        <taxon>Muridae</taxon>
        <taxon>Murinae</taxon>
        <taxon>Mus</taxon>
        <taxon>Mus</taxon>
    </lineage>
</organism>
<evidence type="ECO:0000256" key="1">
    <source>
        <dbReference type="ARBA" id="ARBA00004173"/>
    </source>
</evidence>
<evidence type="ECO:0000256" key="8">
    <source>
        <dbReference type="ARBA" id="ARBA00059336"/>
    </source>
</evidence>
<keyword evidence="6" id="KW-0496">Mitochondrion</keyword>
<evidence type="ECO:0000256" key="11">
    <source>
        <dbReference type="ARBA" id="ARBA00081775"/>
    </source>
</evidence>
<keyword evidence="3" id="KW-0690">Ribosome biogenesis</keyword>
<dbReference type="Pfam" id="PF02536">
    <property type="entry name" value="mTERF"/>
    <property type="match status" value="1"/>
</dbReference>
<dbReference type="AlphaFoldDB" id="A0A6P7PUZ2"/>
<evidence type="ECO:0000256" key="3">
    <source>
        <dbReference type="ARBA" id="ARBA00022517"/>
    </source>
</evidence>
<dbReference type="RefSeq" id="XP_029324052.1">
    <property type="nucleotide sequence ID" value="XM_029468192.1"/>
</dbReference>
<evidence type="ECO:0000256" key="7">
    <source>
        <dbReference type="ARBA" id="ARBA00023163"/>
    </source>
</evidence>
<dbReference type="SMART" id="SM00733">
    <property type="entry name" value="Mterf"/>
    <property type="match status" value="5"/>
</dbReference>
<comment type="function">
    <text evidence="8">Binds promoter DNA and regulates initiation of transcription. Required for normal mitochondrial transcription and translation, and for normal assembly of mitochondrial respiratory complexes. Required for normal mitochondrial function. Maintains 16S rRNA levels and functions in mitochondrial ribosome assembly by regulating the biogenesis of the 39S ribosomal subunit.</text>
</comment>
<evidence type="ECO:0000256" key="5">
    <source>
        <dbReference type="ARBA" id="ARBA00023015"/>
    </source>
</evidence>
<dbReference type="GO" id="GO:0061668">
    <property type="term" value="P:mitochondrial ribosome assembly"/>
    <property type="evidence" value="ECO:0007669"/>
    <property type="project" value="TreeGrafter"/>
</dbReference>
<keyword evidence="5" id="KW-0805">Transcription regulation</keyword>
<keyword evidence="12" id="KW-1185">Reference proteome</keyword>
<dbReference type="GO" id="GO:0003676">
    <property type="term" value="F:nucleic acid binding"/>
    <property type="evidence" value="ECO:0007669"/>
    <property type="project" value="InterPro"/>
</dbReference>
<dbReference type="GO" id="GO:0005739">
    <property type="term" value="C:mitochondrion"/>
    <property type="evidence" value="ECO:0007669"/>
    <property type="project" value="UniProtKB-SubCell"/>
</dbReference>
<gene>
    <name evidence="13" type="primary">Mterf3</name>
</gene>
<dbReference type="InterPro" id="IPR038538">
    <property type="entry name" value="MTERF_sf"/>
</dbReference>
<proteinExistence type="inferred from homology"/>
<evidence type="ECO:0000313" key="12">
    <source>
        <dbReference type="Proteomes" id="UP000515126"/>
    </source>
</evidence>
<dbReference type="CTD" id="51001"/>
<reference evidence="13" key="1">
    <citation type="submission" date="2025-08" db="UniProtKB">
        <authorList>
            <consortium name="RefSeq"/>
        </authorList>
    </citation>
    <scope>IDENTIFICATION</scope>
</reference>
<dbReference type="GO" id="GO:0006390">
    <property type="term" value="P:mitochondrial transcription"/>
    <property type="evidence" value="ECO:0007669"/>
    <property type="project" value="TreeGrafter"/>
</dbReference>
<evidence type="ECO:0000256" key="9">
    <source>
        <dbReference type="ARBA" id="ARBA00071275"/>
    </source>
</evidence>